<keyword evidence="2" id="KW-1185">Reference proteome</keyword>
<dbReference type="EMBL" id="HG793196">
    <property type="protein sequence ID" value="CRL30905.1"/>
    <property type="molecule type" value="Genomic_DNA"/>
</dbReference>
<dbReference type="InterPro" id="IPR052055">
    <property type="entry name" value="Hepadnavirus_pol/RT"/>
</dbReference>
<name>A0A0G4PX01_PENC3</name>
<evidence type="ECO:0000313" key="1">
    <source>
        <dbReference type="EMBL" id="CRL30905.1"/>
    </source>
</evidence>
<evidence type="ECO:0000313" key="2">
    <source>
        <dbReference type="Proteomes" id="UP000053732"/>
    </source>
</evidence>
<protein>
    <submittedName>
        <fullName evidence="1">Str. FM013</fullName>
    </submittedName>
</protein>
<organism evidence="1 2">
    <name type="scientific">Penicillium camemberti (strain FM 013)</name>
    <dbReference type="NCBI Taxonomy" id="1429867"/>
    <lineage>
        <taxon>Eukaryota</taxon>
        <taxon>Fungi</taxon>
        <taxon>Dikarya</taxon>
        <taxon>Ascomycota</taxon>
        <taxon>Pezizomycotina</taxon>
        <taxon>Eurotiomycetes</taxon>
        <taxon>Eurotiomycetidae</taxon>
        <taxon>Eurotiales</taxon>
        <taxon>Aspergillaceae</taxon>
        <taxon>Penicillium</taxon>
    </lineage>
</organism>
<reference evidence="1 2" key="1">
    <citation type="journal article" date="2014" name="Nat. Commun.">
        <title>Multiple recent horizontal transfers of a large genomic region in cheese making fungi.</title>
        <authorList>
            <person name="Cheeseman K."/>
            <person name="Ropars J."/>
            <person name="Renault P."/>
            <person name="Dupont J."/>
            <person name="Gouzy J."/>
            <person name="Branca A."/>
            <person name="Abraham A.L."/>
            <person name="Ceppi M."/>
            <person name="Conseiller E."/>
            <person name="Debuchy R."/>
            <person name="Malagnac F."/>
            <person name="Goarin A."/>
            <person name="Silar P."/>
            <person name="Lacoste S."/>
            <person name="Sallet E."/>
            <person name="Bensimon A."/>
            <person name="Giraud T."/>
            <person name="Brygoo Y."/>
        </authorList>
    </citation>
    <scope>NUCLEOTIDE SEQUENCE [LARGE SCALE GENOMIC DNA]</scope>
    <source>
        <strain evidence="2">FM 013</strain>
    </source>
</reference>
<gene>
    <name evidence="1" type="ORF">PCAMFM013_S063g000011</name>
</gene>
<dbReference type="InterPro" id="IPR043502">
    <property type="entry name" value="DNA/RNA_pol_sf"/>
</dbReference>
<dbReference type="PANTHER" id="PTHR33050:SF7">
    <property type="entry name" value="RIBONUCLEASE H"/>
    <property type="match status" value="1"/>
</dbReference>
<dbReference type="SUPFAM" id="SSF56672">
    <property type="entry name" value="DNA/RNA polymerases"/>
    <property type="match status" value="1"/>
</dbReference>
<sequence>MFNTTECLWEGCKRRHECTACGLRQHGASFCQADGSFKPLPPSFIPQGQPPGPNTAIQYPVFYPELLKLQFSPSPVYAKGWSNLLRHCPGDLGSTITGVLTYGVQIGYSGKKQSYHSSNHHIHELEMISVKLADWHHDGGWRRIHDLSWPPGQGLNQGIPDSWSAIEYITIDDIYEQVTQAGPGCTIIKRDIKDAFQIVPVAEDNQHLLDFQWNDSTYVGCCLPFGLATAPYDFVATFKSLSVSDPTGPFDRVYNGVTDYLRIPRNTKKDQQGTCVTVSGVQIDSIAMEARLSPDKLCRATLDAAAALSAASLSLKQTERLTGSLAFSAFSHGRSARRRISHEVRDDLEWWRDSLSLFNGVLFIDPSRRSITHLYTDAANTGQGLFFFSSKSISDCWLAHCHQLHPSNAASLALAQVAHAHINTTEVDAILQGFLLFSHRWLHHTLVIHTDSSTAYTALSKGFLHGPPNVPLKSLHILAAARDIQIVPHWLPSGENTLADALSRNNCQEVANICPHWQGLSVLNRPRGSLHELLSSMQAT</sequence>
<dbReference type="Proteomes" id="UP000053732">
    <property type="component" value="Unassembled WGS sequence"/>
</dbReference>
<dbReference type="PANTHER" id="PTHR33050">
    <property type="entry name" value="REVERSE TRANSCRIPTASE DOMAIN-CONTAINING PROTEIN"/>
    <property type="match status" value="1"/>
</dbReference>
<accession>A0A0G4PX01</accession>
<dbReference type="AlphaFoldDB" id="A0A0G4PX01"/>
<dbReference type="STRING" id="1429867.A0A0G4PX01"/>
<proteinExistence type="predicted"/>